<dbReference type="InterPro" id="IPR000873">
    <property type="entry name" value="AMP-dep_synth/lig_dom"/>
</dbReference>
<comment type="similarity">
    <text evidence="1">Belongs to the ATP-dependent AMP-binding enzyme family.</text>
</comment>
<dbReference type="EMBL" id="JALLPJ020001286">
    <property type="protein sequence ID" value="KAL3771495.1"/>
    <property type="molecule type" value="Genomic_DNA"/>
</dbReference>
<dbReference type="Pfam" id="PF16177">
    <property type="entry name" value="ACAS_N"/>
    <property type="match status" value="1"/>
</dbReference>
<dbReference type="Pfam" id="PF00501">
    <property type="entry name" value="AMP-binding"/>
    <property type="match status" value="1"/>
</dbReference>
<feature type="domain" description="AMP-binding enzyme C-terminal" evidence="3">
    <location>
        <begin position="593"/>
        <end position="672"/>
    </location>
</feature>
<evidence type="ECO:0000259" key="3">
    <source>
        <dbReference type="Pfam" id="PF13193"/>
    </source>
</evidence>
<protein>
    <recommendedName>
        <fullName evidence="7">Acetate--CoA ligase</fullName>
    </recommendedName>
</protein>
<feature type="domain" description="AMP-dependent synthetase/ligase" evidence="2">
    <location>
        <begin position="113"/>
        <end position="527"/>
    </location>
</feature>
<dbReference type="InterPro" id="IPR032387">
    <property type="entry name" value="ACAS_N"/>
</dbReference>
<gene>
    <name evidence="5" type="ORF">ACHAWO_000616</name>
</gene>
<sequence length="711" mass="78435">MLAASICANVRRAARESHLTSRYLSSILSGDVDQDRKQIVGRFGAYQDEYDESLRDKPGYWLRAASELHWFEPPSLENALREHPLHANMHHWFTDGKINTSYNCLDRHVLDGRGNQKALIYDSPVTNTKRAYSYKELLDEVQNFSAGLAELGIGVGDRVVIYMPMVPEAVIAMLACARIGAIHSVVFGGFAAKELASRIDDSRPKVIVSSSGGVLPGGRTVPYKPLLDEALQVAKYGNEVKKCIIVQREGVVECSLEKGRDVGYNELMQSIGKQEMEAVPLSSTDTHYILYTSGTTGMLSAKGKIVLHVHVMTHLFLEYMLLLMPGFGVIHDTGGYATALKWTMSNFYNNLPGDIFFAASDIGWVVGHSYTVYGPLLHGCTTVLYEGKPVGTPDAGAWWRCIEEHGVNTLFSAPTAFRAIRQADPEGLETKKYDLTSLRAVFAAGERADPSTLHWIEDILKDYKIPAIDHWWQTELGYPGAGNALGLGHKEPKYGACAAAVPGFDIRVLSDDGKELPPNTLGSLAIKLPLPPGTLPSLYENDERYKIEYLTSFPDYYDTKDAGLIDSDGYVHVMSRTDDIINTSGMRLSTGAIEEILLEHPDVTDCAVLGVKDDLKGEIPCGFVVVSPERHPSKEHELLNELVGMVRKKLGPVSNFKKVAVVKALPKTRSGKVLRGTMRKIANREQYTIAPTIEDPKVIDDLIPVIMKLVE</sequence>
<dbReference type="Gene3D" id="3.30.300.30">
    <property type="match status" value="1"/>
</dbReference>
<dbReference type="Pfam" id="PF13193">
    <property type="entry name" value="AMP-binding_C"/>
    <property type="match status" value="1"/>
</dbReference>
<dbReference type="Proteomes" id="UP001530400">
    <property type="component" value="Unassembled WGS sequence"/>
</dbReference>
<reference evidence="5 6" key="1">
    <citation type="submission" date="2024-10" db="EMBL/GenBank/DDBJ databases">
        <title>Updated reference genomes for cyclostephanoid diatoms.</title>
        <authorList>
            <person name="Roberts W.R."/>
            <person name="Alverson A.J."/>
        </authorList>
    </citation>
    <scope>NUCLEOTIDE SEQUENCE [LARGE SCALE GENOMIC DNA]</scope>
    <source>
        <strain evidence="5 6">AJA010-31</strain>
    </source>
</reference>
<dbReference type="PANTHER" id="PTHR43347:SF3">
    <property type="entry name" value="ACYL-COA SYNTHETASE SHORT-CHAIN FAMILY MEMBER 3, MITOCHONDRIAL"/>
    <property type="match status" value="1"/>
</dbReference>
<name>A0ABD3NF78_9STRA</name>
<comment type="caution">
    <text evidence="5">The sequence shown here is derived from an EMBL/GenBank/DDBJ whole genome shotgun (WGS) entry which is preliminary data.</text>
</comment>
<evidence type="ECO:0000313" key="6">
    <source>
        <dbReference type="Proteomes" id="UP001530400"/>
    </source>
</evidence>
<dbReference type="Gene3D" id="3.40.50.12780">
    <property type="entry name" value="N-terminal domain of ligase-like"/>
    <property type="match status" value="2"/>
</dbReference>
<keyword evidence="6" id="KW-1185">Reference proteome</keyword>
<feature type="domain" description="Acetyl-coenzyme A synthetase N-terminal" evidence="4">
    <location>
        <begin position="46"/>
        <end position="104"/>
    </location>
</feature>
<dbReference type="SUPFAM" id="SSF56801">
    <property type="entry name" value="Acetyl-CoA synthetase-like"/>
    <property type="match status" value="1"/>
</dbReference>
<evidence type="ECO:0000259" key="4">
    <source>
        <dbReference type="Pfam" id="PF16177"/>
    </source>
</evidence>
<evidence type="ECO:0000259" key="2">
    <source>
        <dbReference type="Pfam" id="PF00501"/>
    </source>
</evidence>
<dbReference type="InterPro" id="IPR042099">
    <property type="entry name" value="ANL_N_sf"/>
</dbReference>
<dbReference type="InterPro" id="IPR045851">
    <property type="entry name" value="AMP-bd_C_sf"/>
</dbReference>
<proteinExistence type="inferred from homology"/>
<dbReference type="AlphaFoldDB" id="A0ABD3NF78"/>
<evidence type="ECO:0000256" key="1">
    <source>
        <dbReference type="ARBA" id="ARBA00006432"/>
    </source>
</evidence>
<dbReference type="PANTHER" id="PTHR43347">
    <property type="entry name" value="ACYL-COA SYNTHETASE"/>
    <property type="match status" value="1"/>
</dbReference>
<evidence type="ECO:0008006" key="7">
    <source>
        <dbReference type="Google" id="ProtNLM"/>
    </source>
</evidence>
<evidence type="ECO:0000313" key="5">
    <source>
        <dbReference type="EMBL" id="KAL3771495.1"/>
    </source>
</evidence>
<organism evidence="5 6">
    <name type="scientific">Cyclotella atomus</name>
    <dbReference type="NCBI Taxonomy" id="382360"/>
    <lineage>
        <taxon>Eukaryota</taxon>
        <taxon>Sar</taxon>
        <taxon>Stramenopiles</taxon>
        <taxon>Ochrophyta</taxon>
        <taxon>Bacillariophyta</taxon>
        <taxon>Coscinodiscophyceae</taxon>
        <taxon>Thalassiosirophycidae</taxon>
        <taxon>Stephanodiscales</taxon>
        <taxon>Stephanodiscaceae</taxon>
        <taxon>Cyclotella</taxon>
    </lineage>
</organism>
<dbReference type="InterPro" id="IPR025110">
    <property type="entry name" value="AMP-bd_C"/>
</dbReference>
<accession>A0ABD3NF78</accession>